<keyword evidence="2" id="KW-0472">Membrane</keyword>
<evidence type="ECO:0000313" key="3">
    <source>
        <dbReference type="EMBL" id="GAA3700346.1"/>
    </source>
</evidence>
<keyword evidence="2" id="KW-0812">Transmembrane</keyword>
<keyword evidence="4" id="KW-1185">Reference proteome</keyword>
<accession>A0ABP7D7M8</accession>
<dbReference type="EMBL" id="BAABEO010000028">
    <property type="protein sequence ID" value="GAA3700346.1"/>
    <property type="molecule type" value="Genomic_DNA"/>
</dbReference>
<reference evidence="4" key="1">
    <citation type="journal article" date="2019" name="Int. J. Syst. Evol. Microbiol.">
        <title>The Global Catalogue of Microorganisms (GCM) 10K type strain sequencing project: providing services to taxonomists for standard genome sequencing and annotation.</title>
        <authorList>
            <consortium name="The Broad Institute Genomics Platform"/>
            <consortium name="The Broad Institute Genome Sequencing Center for Infectious Disease"/>
            <person name="Wu L."/>
            <person name="Ma J."/>
        </authorList>
    </citation>
    <scope>NUCLEOTIDE SEQUENCE [LARGE SCALE GENOMIC DNA]</scope>
    <source>
        <strain evidence="4">JCM 30742</strain>
    </source>
</reference>
<feature type="region of interest" description="Disordered" evidence="1">
    <location>
        <begin position="49"/>
        <end position="72"/>
    </location>
</feature>
<name>A0ABP7D7M8_9MICC</name>
<dbReference type="Proteomes" id="UP001500752">
    <property type="component" value="Unassembled WGS sequence"/>
</dbReference>
<organism evidence="3 4">
    <name type="scientific">Arthrobacter ginkgonis</name>
    <dbReference type="NCBI Taxonomy" id="1630594"/>
    <lineage>
        <taxon>Bacteria</taxon>
        <taxon>Bacillati</taxon>
        <taxon>Actinomycetota</taxon>
        <taxon>Actinomycetes</taxon>
        <taxon>Micrococcales</taxon>
        <taxon>Micrococcaceae</taxon>
        <taxon>Arthrobacter</taxon>
    </lineage>
</organism>
<proteinExistence type="predicted"/>
<comment type="caution">
    <text evidence="3">The sequence shown here is derived from an EMBL/GenBank/DDBJ whole genome shotgun (WGS) entry which is preliminary data.</text>
</comment>
<feature type="transmembrane region" description="Helical" evidence="2">
    <location>
        <begin position="25"/>
        <end position="43"/>
    </location>
</feature>
<evidence type="ECO:0000256" key="1">
    <source>
        <dbReference type="SAM" id="MobiDB-lite"/>
    </source>
</evidence>
<keyword evidence="2" id="KW-1133">Transmembrane helix</keyword>
<protein>
    <submittedName>
        <fullName evidence="3">Uncharacterized protein</fullName>
    </submittedName>
</protein>
<evidence type="ECO:0000256" key="2">
    <source>
        <dbReference type="SAM" id="Phobius"/>
    </source>
</evidence>
<gene>
    <name evidence="3" type="ORF">GCM10023081_41340</name>
</gene>
<evidence type="ECO:0000313" key="4">
    <source>
        <dbReference type="Proteomes" id="UP001500752"/>
    </source>
</evidence>
<sequence length="72" mass="7330">MLGWGLFIALLVGLLAPRMGVRPVATIAVAATAVVAFGLLWALSGRDADARRGAAGSPRDDEADTKESAPAP</sequence>